<evidence type="ECO:0000256" key="3">
    <source>
        <dbReference type="ARBA" id="ARBA00022448"/>
    </source>
</evidence>
<feature type="chain" id="PRO_5045761100" evidence="12">
    <location>
        <begin position="27"/>
        <end position="924"/>
    </location>
</feature>
<feature type="domain" description="TonB-dependent receptor plug" evidence="14">
    <location>
        <begin position="47"/>
        <end position="162"/>
    </location>
</feature>
<dbReference type="PANTHER" id="PTHR47234">
    <property type="match status" value="1"/>
</dbReference>
<dbReference type="InterPro" id="IPR036942">
    <property type="entry name" value="Beta-barrel_TonB_sf"/>
</dbReference>
<keyword evidence="8 15" id="KW-0675">Receptor</keyword>
<dbReference type="InterPro" id="IPR039426">
    <property type="entry name" value="TonB-dep_rcpt-like"/>
</dbReference>
<dbReference type="Proteomes" id="UP001219862">
    <property type="component" value="Unassembled WGS sequence"/>
</dbReference>
<evidence type="ECO:0000313" key="16">
    <source>
        <dbReference type="Proteomes" id="UP001219862"/>
    </source>
</evidence>
<evidence type="ECO:0000256" key="11">
    <source>
        <dbReference type="RuleBase" id="RU003357"/>
    </source>
</evidence>
<keyword evidence="5 10" id="KW-0812">Transmembrane</keyword>
<dbReference type="Pfam" id="PF00593">
    <property type="entry name" value="TonB_dep_Rec_b-barrel"/>
    <property type="match status" value="1"/>
</dbReference>
<evidence type="ECO:0000256" key="10">
    <source>
        <dbReference type="PROSITE-ProRule" id="PRU01360"/>
    </source>
</evidence>
<evidence type="ECO:0000259" key="13">
    <source>
        <dbReference type="Pfam" id="PF00593"/>
    </source>
</evidence>
<dbReference type="Gene3D" id="2.40.170.20">
    <property type="entry name" value="TonB-dependent receptor, beta-barrel domain"/>
    <property type="match status" value="1"/>
</dbReference>
<evidence type="ECO:0000256" key="5">
    <source>
        <dbReference type="ARBA" id="ARBA00022692"/>
    </source>
</evidence>
<reference evidence="15 16" key="1">
    <citation type="submission" date="2022-10" db="EMBL/GenBank/DDBJ databases">
        <title>paucibacter sp. hw8 Genome sequencing.</title>
        <authorList>
            <person name="Park S."/>
        </authorList>
    </citation>
    <scope>NUCLEOTIDE SEQUENCE [LARGE SCALE GENOMIC DNA]</scope>
    <source>
        <strain evidence="16">hw8</strain>
    </source>
</reference>
<comment type="subcellular location">
    <subcellularLocation>
        <location evidence="1 10">Cell outer membrane</location>
        <topology evidence="1 10">Multi-pass membrane protein</topology>
    </subcellularLocation>
</comment>
<dbReference type="InterPro" id="IPR012910">
    <property type="entry name" value="Plug_dom"/>
</dbReference>
<gene>
    <name evidence="15" type="ORF">PRZ01_06780</name>
</gene>
<dbReference type="InterPro" id="IPR000531">
    <property type="entry name" value="Beta-barrel_TonB"/>
</dbReference>
<keyword evidence="7 10" id="KW-0472">Membrane</keyword>
<evidence type="ECO:0000256" key="4">
    <source>
        <dbReference type="ARBA" id="ARBA00022452"/>
    </source>
</evidence>
<keyword evidence="12" id="KW-0732">Signal</keyword>
<evidence type="ECO:0000313" key="15">
    <source>
        <dbReference type="EMBL" id="MDC8784891.1"/>
    </source>
</evidence>
<evidence type="ECO:0000256" key="2">
    <source>
        <dbReference type="ARBA" id="ARBA00009810"/>
    </source>
</evidence>
<proteinExistence type="inferred from homology"/>
<keyword evidence="16" id="KW-1185">Reference proteome</keyword>
<dbReference type="InterPro" id="IPR037066">
    <property type="entry name" value="Plug_dom_sf"/>
</dbReference>
<dbReference type="SUPFAM" id="SSF56935">
    <property type="entry name" value="Porins"/>
    <property type="match status" value="1"/>
</dbReference>
<dbReference type="Gene3D" id="2.170.130.10">
    <property type="entry name" value="TonB-dependent receptor, plug domain"/>
    <property type="match status" value="1"/>
</dbReference>
<name>A0ABT5KPW1_9BURK</name>
<keyword evidence="4 10" id="KW-1134">Transmembrane beta strand</keyword>
<dbReference type="CDD" id="cd01347">
    <property type="entry name" value="ligand_gated_channel"/>
    <property type="match status" value="1"/>
</dbReference>
<dbReference type="EMBL" id="JAQQXS010000005">
    <property type="protein sequence ID" value="MDC8784891.1"/>
    <property type="molecule type" value="Genomic_DNA"/>
</dbReference>
<feature type="domain" description="TonB-dependent receptor-like beta-barrel" evidence="13">
    <location>
        <begin position="407"/>
        <end position="883"/>
    </location>
</feature>
<dbReference type="Pfam" id="PF07715">
    <property type="entry name" value="Plug"/>
    <property type="match status" value="1"/>
</dbReference>
<sequence length="924" mass="99737">MKTNRLCTALALIYAGGLGLAGLAQAQQQEVLERVTVTGSSIKRLESETALPVTVITRAQIEQTGATSVEDLLRRVSANSGAFSDSTQGSGYATSNANLRGLGANSTLVLLNGRRLANHPFGSIGGNVSVDLNSIPFAAIERVEVLRDGASAVYGTDAVGGVINFITRKDYKHGELSVRYGTTQPRIGGAEEGGTLSVGFGDYNADRFNLLMTANLQKNTRLRAIDQQLYNRFGDIPDAGAPTSGRAFPGRLVDLNITPGAFSTLNPGADFSACDPSVTVLQTLSGTTPNGTKKMRCRFIYPASLDNLPDQEKGDFFGRFSFKLDQDNELFAEASYARAHGIGRIAPVPIDSLAGHFDRTTGEYPSFQLPTSSRYFPKDLLTKLGYTAADWDPSGTGSVEVALRAVPLGNRTNINTNEQERLVLGARGLFSGWDYDTGLTYAKAKGSLEYKNYVNEAKFIAALATGNINPFGPSADMSAWNSARMEGPMRQSSSTTIELDAKASREIFKMDGGMAAVAVGVDFRNEKAEDNPVNADYAAGLHVGGEGTVPATTASRSISAVFSELSLPFAKGWEATLAARFDHYSDFGSTFNPRAALRYQPTKEVMFRGSYGTGFRAPTLWDVHSPASFTNSANPATDKACPAAMLADEDPRCVDNQFNVLNTASATLKAERSKQYTIGMVFEPTKSISATLDYWSIEKTDQISQVSGDAILSDNYLLNLYQSRIHRIQTGANAGIISYIDTPIENLGGMRTSGLDIDIRGRLNFQEYGNLNLGIAGTYVRQWERQVGKDTPYISYVGSAGDGSVVQPVPRWQHTATAEWIRGVWTVGLENVFVKGWNESALLVYNSVGGSTDHDVKNSSRWNLSASYKGFKDTTLRLGMRNVFDQAAPYTAVPSYGSHAAGYAGSFVDARGRFIYGSIGYQFK</sequence>
<dbReference type="PROSITE" id="PS52016">
    <property type="entry name" value="TONB_DEPENDENT_REC_3"/>
    <property type="match status" value="1"/>
</dbReference>
<accession>A0ABT5KPW1</accession>
<comment type="caution">
    <text evidence="15">The sequence shown here is derived from an EMBL/GenBank/DDBJ whole genome shotgun (WGS) entry which is preliminary data.</text>
</comment>
<evidence type="ECO:0000256" key="9">
    <source>
        <dbReference type="ARBA" id="ARBA00023237"/>
    </source>
</evidence>
<comment type="similarity">
    <text evidence="2 10 11">Belongs to the TonB-dependent receptor family.</text>
</comment>
<evidence type="ECO:0000256" key="6">
    <source>
        <dbReference type="ARBA" id="ARBA00023077"/>
    </source>
</evidence>
<evidence type="ECO:0000259" key="14">
    <source>
        <dbReference type="Pfam" id="PF07715"/>
    </source>
</evidence>
<evidence type="ECO:0000256" key="1">
    <source>
        <dbReference type="ARBA" id="ARBA00004571"/>
    </source>
</evidence>
<feature type="signal peptide" evidence="12">
    <location>
        <begin position="1"/>
        <end position="26"/>
    </location>
</feature>
<organism evidence="15 16">
    <name type="scientific">Roseateles koreensis</name>
    <dbReference type="NCBI Taxonomy" id="2987526"/>
    <lineage>
        <taxon>Bacteria</taxon>
        <taxon>Pseudomonadati</taxon>
        <taxon>Pseudomonadota</taxon>
        <taxon>Betaproteobacteria</taxon>
        <taxon>Burkholderiales</taxon>
        <taxon>Sphaerotilaceae</taxon>
        <taxon>Roseateles</taxon>
    </lineage>
</organism>
<evidence type="ECO:0000256" key="8">
    <source>
        <dbReference type="ARBA" id="ARBA00023170"/>
    </source>
</evidence>
<protein>
    <submittedName>
        <fullName evidence="15">TonB-dependent receptor</fullName>
    </submittedName>
</protein>
<evidence type="ECO:0000256" key="7">
    <source>
        <dbReference type="ARBA" id="ARBA00023136"/>
    </source>
</evidence>
<dbReference type="PANTHER" id="PTHR47234:SF2">
    <property type="entry name" value="TONB-DEPENDENT RECEPTOR"/>
    <property type="match status" value="1"/>
</dbReference>
<keyword evidence="6 11" id="KW-0798">TonB box</keyword>
<dbReference type="RefSeq" id="WP_273596014.1">
    <property type="nucleotide sequence ID" value="NZ_JAQQXS010000005.1"/>
</dbReference>
<keyword evidence="3 10" id="KW-0813">Transport</keyword>
<evidence type="ECO:0000256" key="12">
    <source>
        <dbReference type="SAM" id="SignalP"/>
    </source>
</evidence>
<keyword evidence="9 10" id="KW-0998">Cell outer membrane</keyword>